<keyword evidence="2" id="KW-1185">Reference proteome</keyword>
<name>A0ABP0YK61_9ROSI</name>
<gene>
    <name evidence="1" type="ORF">CITCOLO1_LOCUS12938</name>
</gene>
<accession>A0ABP0YK61</accession>
<dbReference type="Proteomes" id="UP001642487">
    <property type="component" value="Chromosome 4"/>
</dbReference>
<sequence length="100" mass="11328">MKRSSRAEEKVEGISQELKANPLRLCHFGHLALMMGNETETEELDSVEKRRTNKVVPSLKSSTFDQRDAKSQDAPELSALFHCLSTAKRPNPSPYHYTQP</sequence>
<evidence type="ECO:0000313" key="2">
    <source>
        <dbReference type="Proteomes" id="UP001642487"/>
    </source>
</evidence>
<organism evidence="1 2">
    <name type="scientific">Citrullus colocynthis</name>
    <name type="common">colocynth</name>
    <dbReference type="NCBI Taxonomy" id="252529"/>
    <lineage>
        <taxon>Eukaryota</taxon>
        <taxon>Viridiplantae</taxon>
        <taxon>Streptophyta</taxon>
        <taxon>Embryophyta</taxon>
        <taxon>Tracheophyta</taxon>
        <taxon>Spermatophyta</taxon>
        <taxon>Magnoliopsida</taxon>
        <taxon>eudicotyledons</taxon>
        <taxon>Gunneridae</taxon>
        <taxon>Pentapetalae</taxon>
        <taxon>rosids</taxon>
        <taxon>fabids</taxon>
        <taxon>Cucurbitales</taxon>
        <taxon>Cucurbitaceae</taxon>
        <taxon>Benincaseae</taxon>
        <taxon>Citrullus</taxon>
    </lineage>
</organism>
<dbReference type="EMBL" id="OZ021738">
    <property type="protein sequence ID" value="CAK9320882.1"/>
    <property type="molecule type" value="Genomic_DNA"/>
</dbReference>
<evidence type="ECO:0000313" key="1">
    <source>
        <dbReference type="EMBL" id="CAK9320882.1"/>
    </source>
</evidence>
<proteinExistence type="predicted"/>
<reference evidence="1 2" key="1">
    <citation type="submission" date="2024-03" db="EMBL/GenBank/DDBJ databases">
        <authorList>
            <person name="Gkanogiannis A."/>
            <person name="Becerra Lopez-Lavalle L."/>
        </authorList>
    </citation>
    <scope>NUCLEOTIDE SEQUENCE [LARGE SCALE GENOMIC DNA]</scope>
</reference>
<protein>
    <submittedName>
        <fullName evidence="1">Uncharacterized protein</fullName>
    </submittedName>
</protein>